<dbReference type="EMBL" id="JAFBEC010000008">
    <property type="protein sequence ID" value="MBM7633740.1"/>
    <property type="molecule type" value="Genomic_DNA"/>
</dbReference>
<evidence type="ECO:0000256" key="4">
    <source>
        <dbReference type="PIRNR" id="PIRNR037489"/>
    </source>
</evidence>
<dbReference type="NCBIfam" id="TIGR00486">
    <property type="entry name" value="YbgI_SA1388"/>
    <property type="match status" value="1"/>
</dbReference>
<dbReference type="InterPro" id="IPR017221">
    <property type="entry name" value="DUF34/NIF3_bac"/>
</dbReference>
<accession>A0ABS2PE83</accession>
<name>A0ABS2PE83_9BACL</name>
<organism evidence="5 6">
    <name type="scientific">Geomicrobium sediminis</name>
    <dbReference type="NCBI Taxonomy" id="1347788"/>
    <lineage>
        <taxon>Bacteria</taxon>
        <taxon>Bacillati</taxon>
        <taxon>Bacillota</taxon>
        <taxon>Bacilli</taxon>
        <taxon>Bacillales</taxon>
        <taxon>Geomicrobium</taxon>
    </lineage>
</organism>
<evidence type="ECO:0000256" key="2">
    <source>
        <dbReference type="ARBA" id="ARBA00022112"/>
    </source>
</evidence>
<reference evidence="5 6" key="1">
    <citation type="submission" date="2021-01" db="EMBL/GenBank/DDBJ databases">
        <title>Genomic Encyclopedia of Type Strains, Phase IV (KMG-IV): sequencing the most valuable type-strain genomes for metagenomic binning, comparative biology and taxonomic classification.</title>
        <authorList>
            <person name="Goeker M."/>
        </authorList>
    </citation>
    <scope>NUCLEOTIDE SEQUENCE [LARGE SCALE GENOMIC DNA]</scope>
    <source>
        <strain evidence="5 6">DSM 25540</strain>
    </source>
</reference>
<dbReference type="PANTHER" id="PTHR13799:SF14">
    <property type="entry name" value="GTP CYCLOHYDROLASE 1 TYPE 2 HOMOLOG"/>
    <property type="match status" value="1"/>
</dbReference>
<dbReference type="PANTHER" id="PTHR13799">
    <property type="entry name" value="NGG1 INTERACTING FACTOR 3"/>
    <property type="match status" value="1"/>
</dbReference>
<dbReference type="InterPro" id="IPR002678">
    <property type="entry name" value="DUF34/NIF3"/>
</dbReference>
<dbReference type="InterPro" id="IPR015867">
    <property type="entry name" value="N-reg_PII/ATP_PRibTrfase_C"/>
</dbReference>
<dbReference type="Pfam" id="PF01784">
    <property type="entry name" value="DUF34_NIF3"/>
    <property type="match status" value="1"/>
</dbReference>
<dbReference type="Proteomes" id="UP000741863">
    <property type="component" value="Unassembled WGS sequence"/>
</dbReference>
<evidence type="ECO:0000313" key="6">
    <source>
        <dbReference type="Proteomes" id="UP000741863"/>
    </source>
</evidence>
<gene>
    <name evidence="5" type="ORF">JOD17_002836</name>
</gene>
<proteinExistence type="inferred from homology"/>
<dbReference type="SUPFAM" id="SSF102705">
    <property type="entry name" value="NIF3 (NGG1p interacting factor 3)-like"/>
    <property type="match status" value="1"/>
</dbReference>
<sequence>MSATVQEVINIVEGFAPKSLAVDGDPIGLTVGDANAVVTRVMTTLDVTEQVVDEAVENGVNMIVAHHPLLFVPLQAIDVNAPKGKIVHKCLTNNISVYSAHTNLDIAEGGVNDWLAEKLGIEDTEVLVPTESEKLYKLVAFVPSEDAEKVRDAIGDAGAGHIGNYSHCSFSAAGTGSFLPGDETNPHIGQQGVKTKVDEERIETIVPEPLHQAVIQALHRAHPYEEVAYDLYPLALDGKSLGLGRIGKLREQTTLKQFLGEMKETFKIDGLRYVGELDQPIETVAVLGGDGNNYWKNAKQKGADVYVTGDLKFHNAQDAQIEGLALVDPGHHVEEVMKRGLLEVIQNEAEKRGLVIEVIDSKLNTDPFSFL</sequence>
<keyword evidence="3 4" id="KW-0479">Metal-binding</keyword>
<evidence type="ECO:0000313" key="5">
    <source>
        <dbReference type="EMBL" id="MBM7633740.1"/>
    </source>
</evidence>
<comment type="caution">
    <text evidence="5">The sequence shown here is derived from an EMBL/GenBank/DDBJ whole genome shotgun (WGS) entry which is preliminary data.</text>
</comment>
<dbReference type="RefSeq" id="WP_204698453.1">
    <property type="nucleotide sequence ID" value="NZ_JAFBEC010000008.1"/>
</dbReference>
<protein>
    <recommendedName>
        <fullName evidence="2 4">GTP cyclohydrolase 1 type 2 homolog</fullName>
    </recommendedName>
</protein>
<dbReference type="PIRSF" id="PIRSF037489">
    <property type="entry name" value="UCP037489_NIF3_YqfO"/>
    <property type="match status" value="1"/>
</dbReference>
<evidence type="ECO:0000256" key="1">
    <source>
        <dbReference type="ARBA" id="ARBA00006964"/>
    </source>
</evidence>
<keyword evidence="6" id="KW-1185">Reference proteome</keyword>
<dbReference type="InterPro" id="IPR036069">
    <property type="entry name" value="DUF34/NIF3_sf"/>
</dbReference>
<dbReference type="Gene3D" id="3.30.70.120">
    <property type="match status" value="1"/>
</dbReference>
<comment type="similarity">
    <text evidence="1 4">Belongs to the GTP cyclohydrolase I type 2/NIF3 family.</text>
</comment>
<evidence type="ECO:0000256" key="3">
    <source>
        <dbReference type="ARBA" id="ARBA00022723"/>
    </source>
</evidence>
<dbReference type="Gene3D" id="3.40.1390.30">
    <property type="entry name" value="NIF3 (NGG1p interacting factor 3)-like"/>
    <property type="match status" value="1"/>
</dbReference>